<dbReference type="InterPro" id="IPR001680">
    <property type="entry name" value="WD40_rpt"/>
</dbReference>
<evidence type="ECO:0000256" key="2">
    <source>
        <dbReference type="ARBA" id="ARBA00022737"/>
    </source>
</evidence>
<gene>
    <name evidence="5" type="ORF">IL334_005010</name>
</gene>
<reference evidence="5 6" key="1">
    <citation type="submission" date="2024-01" db="EMBL/GenBank/DDBJ databases">
        <title>Comparative genomics of Cryptococcus and Kwoniella reveals pathogenesis evolution and contrasting modes of karyotype evolution via chromosome fusion or intercentromeric recombination.</title>
        <authorList>
            <person name="Coelho M.A."/>
            <person name="David-Palma M."/>
            <person name="Shea T."/>
            <person name="Bowers K."/>
            <person name="McGinley-Smith S."/>
            <person name="Mohammad A.W."/>
            <person name="Gnirke A."/>
            <person name="Yurkov A.M."/>
            <person name="Nowrousian M."/>
            <person name="Sun S."/>
            <person name="Cuomo C.A."/>
            <person name="Heitman J."/>
        </authorList>
    </citation>
    <scope>NUCLEOTIDE SEQUENCE [LARGE SCALE GENOMIC DNA]</scope>
    <source>
        <strain evidence="5">CBS 11374</strain>
    </source>
</reference>
<dbReference type="InterPro" id="IPR036047">
    <property type="entry name" value="F-box-like_dom_sf"/>
</dbReference>
<feature type="region of interest" description="Disordered" evidence="4">
    <location>
        <begin position="240"/>
        <end position="300"/>
    </location>
</feature>
<dbReference type="CDD" id="cd00200">
    <property type="entry name" value="WD40"/>
    <property type="match status" value="1"/>
</dbReference>
<dbReference type="InterPro" id="IPR020472">
    <property type="entry name" value="WD40_PAC1"/>
</dbReference>
<feature type="compositionally biased region" description="Low complexity" evidence="4">
    <location>
        <begin position="246"/>
        <end position="286"/>
    </location>
</feature>
<evidence type="ECO:0000256" key="1">
    <source>
        <dbReference type="ARBA" id="ARBA00022574"/>
    </source>
</evidence>
<dbReference type="Pfam" id="PF00400">
    <property type="entry name" value="WD40"/>
    <property type="match status" value="3"/>
</dbReference>
<sequence length="681" mass="74185">MSSSPTPETNPFQISSSSSSASASPITSTTEDTGPGQSHLRSKIGQPSSSTPRTEASNRRRFGGLFASFGIPGSVSGNGTGSGPPSRPQPRTPLRRIHGQTQEYEDYGVRGGEGGGGGGGGEGNTGVHGGVWSFAERMKELTIGSPKGTSKSIEKRVADNDKIKLEDLPDELILLIILQLPPTLSQLDIISRISTRFYDLTRTPIIWLEIFHAYGFELIDRAKKDGVAVEYPPQGHWRGDHWITDPPLSSSSSSSTSTYSSPSSPSYSSQTMATSSSPSSSTSTSPVIQSTDQDEPCSNIHSVPIHYPTLMRSRLILQNQIHSEEYIPTVTKLAENKSHKDVIYCLNRFNDYLLTGSRDRSIHIYKLPPPSGFDPNDDDTDKGINNRYGSGSDRNKSRNEDSPIWIEEDAHQRSVLTLDSDLDENGKGLLVSGSSDMSIGIWSVDLSVLDEPISTKGVHQPRTHSSNNVIKKLKVIQTDSTILSIIISPEYIISSSKDHLINVYSRSTYGLIKSLQGHTQPVNSIALSPNKQKLVSASSDGFWKIWNLDSGVVEKQGGGGRGVACVLWAGDHILTGDNDNLVRLYDSSSVELLKTFNGHTDLVRSVSMGKSLGIVVSASYDRTIRMWDLNTGKLIKIANEDRSSLIFDLSIQSNRIIAATQDHSVHILSFGDDLPYTHLFE</sequence>
<proteinExistence type="predicted"/>
<dbReference type="PANTHER" id="PTHR22847">
    <property type="entry name" value="WD40 REPEAT PROTEIN"/>
    <property type="match status" value="1"/>
</dbReference>
<feature type="repeat" description="WD" evidence="3">
    <location>
        <begin position="515"/>
        <end position="556"/>
    </location>
</feature>
<dbReference type="PRINTS" id="PR00320">
    <property type="entry name" value="GPROTEINBRPT"/>
</dbReference>
<feature type="repeat" description="WD" evidence="3">
    <location>
        <begin position="596"/>
        <end position="637"/>
    </location>
</feature>
<feature type="region of interest" description="Disordered" evidence="4">
    <location>
        <begin position="366"/>
        <end position="400"/>
    </location>
</feature>
<dbReference type="PROSITE" id="PS00678">
    <property type="entry name" value="WD_REPEATS_1"/>
    <property type="match status" value="2"/>
</dbReference>
<evidence type="ECO:0000256" key="4">
    <source>
        <dbReference type="SAM" id="MobiDB-lite"/>
    </source>
</evidence>
<dbReference type="Proteomes" id="UP001329825">
    <property type="component" value="Chromosome 6"/>
</dbReference>
<protein>
    <recommendedName>
        <fullName evidence="7">WD40 repeat-like protein</fullName>
    </recommendedName>
</protein>
<accession>A0ABZ1D1Y7</accession>
<dbReference type="SMART" id="SM00320">
    <property type="entry name" value="WD40"/>
    <property type="match status" value="7"/>
</dbReference>
<organism evidence="5 6">
    <name type="scientific">Kwoniella shivajii</name>
    <dbReference type="NCBI Taxonomy" id="564305"/>
    <lineage>
        <taxon>Eukaryota</taxon>
        <taxon>Fungi</taxon>
        <taxon>Dikarya</taxon>
        <taxon>Basidiomycota</taxon>
        <taxon>Agaricomycotina</taxon>
        <taxon>Tremellomycetes</taxon>
        <taxon>Tremellales</taxon>
        <taxon>Cryptococcaceae</taxon>
        <taxon>Kwoniella</taxon>
    </lineage>
</organism>
<keyword evidence="6" id="KW-1185">Reference proteome</keyword>
<dbReference type="GeneID" id="87957141"/>
<dbReference type="InterPro" id="IPR015943">
    <property type="entry name" value="WD40/YVTN_repeat-like_dom_sf"/>
</dbReference>
<feature type="compositionally biased region" description="Polar residues" evidence="4">
    <location>
        <begin position="25"/>
        <end position="36"/>
    </location>
</feature>
<keyword evidence="1 3" id="KW-0853">WD repeat</keyword>
<dbReference type="EMBL" id="CP141886">
    <property type="protein sequence ID" value="WRT68035.1"/>
    <property type="molecule type" value="Genomic_DNA"/>
</dbReference>
<name>A0ABZ1D1Y7_9TREE</name>
<feature type="compositionally biased region" description="Polar residues" evidence="4">
    <location>
        <begin position="45"/>
        <end position="55"/>
    </location>
</feature>
<dbReference type="PROSITE" id="PS50294">
    <property type="entry name" value="WD_REPEATS_REGION"/>
    <property type="match status" value="2"/>
</dbReference>
<evidence type="ECO:0000256" key="3">
    <source>
        <dbReference type="PROSITE-ProRule" id="PRU00221"/>
    </source>
</evidence>
<dbReference type="SUPFAM" id="SSF50978">
    <property type="entry name" value="WD40 repeat-like"/>
    <property type="match status" value="1"/>
</dbReference>
<dbReference type="RefSeq" id="XP_062792775.1">
    <property type="nucleotide sequence ID" value="XM_062936724.1"/>
</dbReference>
<keyword evidence="2" id="KW-0677">Repeat</keyword>
<dbReference type="Gene3D" id="2.130.10.10">
    <property type="entry name" value="YVTN repeat-like/Quinoprotein amine dehydrogenase"/>
    <property type="match status" value="2"/>
</dbReference>
<dbReference type="PROSITE" id="PS50082">
    <property type="entry name" value="WD_REPEATS_2"/>
    <property type="match status" value="2"/>
</dbReference>
<dbReference type="SUPFAM" id="SSF81383">
    <property type="entry name" value="F-box domain"/>
    <property type="match status" value="1"/>
</dbReference>
<dbReference type="PANTHER" id="PTHR22847:SF637">
    <property type="entry name" value="WD REPEAT DOMAIN 5B"/>
    <property type="match status" value="1"/>
</dbReference>
<feature type="compositionally biased region" description="Polar residues" evidence="4">
    <location>
        <begin position="1"/>
        <end position="14"/>
    </location>
</feature>
<evidence type="ECO:0000313" key="6">
    <source>
        <dbReference type="Proteomes" id="UP001329825"/>
    </source>
</evidence>
<dbReference type="InterPro" id="IPR019775">
    <property type="entry name" value="WD40_repeat_CS"/>
</dbReference>
<evidence type="ECO:0008006" key="7">
    <source>
        <dbReference type="Google" id="ProtNLM"/>
    </source>
</evidence>
<feature type="compositionally biased region" description="Gly residues" evidence="4">
    <location>
        <begin position="109"/>
        <end position="129"/>
    </location>
</feature>
<evidence type="ECO:0000313" key="5">
    <source>
        <dbReference type="EMBL" id="WRT68035.1"/>
    </source>
</evidence>
<dbReference type="InterPro" id="IPR036322">
    <property type="entry name" value="WD40_repeat_dom_sf"/>
</dbReference>
<feature type="compositionally biased region" description="Low complexity" evidence="4">
    <location>
        <begin position="15"/>
        <end position="24"/>
    </location>
</feature>
<feature type="region of interest" description="Disordered" evidence="4">
    <location>
        <begin position="1"/>
        <end position="129"/>
    </location>
</feature>